<dbReference type="InterPro" id="IPR034686">
    <property type="entry name" value="Terpene_cyclase-like_2"/>
</dbReference>
<reference evidence="7" key="1">
    <citation type="submission" date="2020-05" db="EMBL/GenBank/DDBJ databases">
        <title>Mycena genomes resolve the evolution of fungal bioluminescence.</title>
        <authorList>
            <person name="Tsai I.J."/>
        </authorList>
    </citation>
    <scope>NUCLEOTIDE SEQUENCE</scope>
    <source>
        <strain evidence="7">110903Hualien_Pintung</strain>
    </source>
</reference>
<evidence type="ECO:0000256" key="5">
    <source>
        <dbReference type="ARBA" id="ARBA00023239"/>
    </source>
</evidence>
<dbReference type="GO" id="GO:0046872">
    <property type="term" value="F:metal ion binding"/>
    <property type="evidence" value="ECO:0007669"/>
    <property type="project" value="UniProtKB-KW"/>
</dbReference>
<evidence type="ECO:0000313" key="8">
    <source>
        <dbReference type="Proteomes" id="UP000613580"/>
    </source>
</evidence>
<dbReference type="InterPro" id="IPR008949">
    <property type="entry name" value="Isoprenoid_synthase_dom_sf"/>
</dbReference>
<name>A0A8H6WKD5_MYCCL</name>
<dbReference type="Gene3D" id="1.10.600.10">
    <property type="entry name" value="Farnesyl Diphosphate Synthase"/>
    <property type="match status" value="1"/>
</dbReference>
<dbReference type="GO" id="GO:0008299">
    <property type="term" value="P:isoprenoid biosynthetic process"/>
    <property type="evidence" value="ECO:0007669"/>
    <property type="project" value="UniProtKB-ARBA"/>
</dbReference>
<evidence type="ECO:0000256" key="6">
    <source>
        <dbReference type="RuleBase" id="RU366034"/>
    </source>
</evidence>
<accession>A0A8H6WKD5</accession>
<evidence type="ECO:0000256" key="4">
    <source>
        <dbReference type="ARBA" id="ARBA00022842"/>
    </source>
</evidence>
<dbReference type="PANTHER" id="PTHR35201:SF4">
    <property type="entry name" value="BETA-PINACENE SYNTHASE-RELATED"/>
    <property type="match status" value="1"/>
</dbReference>
<evidence type="ECO:0000313" key="7">
    <source>
        <dbReference type="EMBL" id="KAF7320642.1"/>
    </source>
</evidence>
<evidence type="ECO:0000256" key="3">
    <source>
        <dbReference type="ARBA" id="ARBA00022723"/>
    </source>
</evidence>
<dbReference type="Proteomes" id="UP000613580">
    <property type="component" value="Unassembled WGS sequence"/>
</dbReference>
<organism evidence="7 8">
    <name type="scientific">Mycena chlorophos</name>
    <name type="common">Agaric fungus</name>
    <name type="synonym">Agaricus chlorophos</name>
    <dbReference type="NCBI Taxonomy" id="658473"/>
    <lineage>
        <taxon>Eukaryota</taxon>
        <taxon>Fungi</taxon>
        <taxon>Dikarya</taxon>
        <taxon>Basidiomycota</taxon>
        <taxon>Agaricomycotina</taxon>
        <taxon>Agaricomycetes</taxon>
        <taxon>Agaricomycetidae</taxon>
        <taxon>Agaricales</taxon>
        <taxon>Marasmiineae</taxon>
        <taxon>Mycenaceae</taxon>
        <taxon>Mycena</taxon>
    </lineage>
</organism>
<comment type="similarity">
    <text evidence="2 6">Belongs to the terpene synthase family.</text>
</comment>
<dbReference type="Pfam" id="PF19086">
    <property type="entry name" value="Terpene_syn_C_2"/>
    <property type="match status" value="1"/>
</dbReference>
<sequence>MRAGEIIVLPDTLRDWPWPRQINPWYAECKEESTAWCESFKAFGPKAQKSFNRCDFNLLASLSFPLLNRDGCRIGCDLMNLFFVIDEHTDAANAAVARYQADVVMDALRNPYRPRPTDEWIGGEVTRAFWANAIRTATRSAQRRFVETFQQYMDSVVQQAEDRDAHLIRDVETYFEVRRDTIGAKPSFAVNEIHLNLPDEIINHPVVIKLTDLCIDALIIGNDLCSYNIEQARGDDGHNLVTIVMHQYDLDVQGAMDWISVLHDQIAADFLDTYENFPDLDVSVQVFEDLQVYLDGLGNWVRANDSWSFEVSTASREAHPC</sequence>
<dbReference type="EC" id="4.2.3.-" evidence="6"/>
<dbReference type="EMBL" id="JACAZE010000002">
    <property type="protein sequence ID" value="KAF7320642.1"/>
    <property type="molecule type" value="Genomic_DNA"/>
</dbReference>
<dbReference type="SUPFAM" id="SSF48576">
    <property type="entry name" value="Terpenoid synthases"/>
    <property type="match status" value="1"/>
</dbReference>
<evidence type="ECO:0000256" key="2">
    <source>
        <dbReference type="ARBA" id="ARBA00006333"/>
    </source>
</evidence>
<protein>
    <recommendedName>
        <fullName evidence="6">Terpene synthase</fullName>
        <ecNumber evidence="6">4.2.3.-</ecNumber>
    </recommendedName>
</protein>
<keyword evidence="8" id="KW-1185">Reference proteome</keyword>
<dbReference type="GO" id="GO:0010333">
    <property type="term" value="F:terpene synthase activity"/>
    <property type="evidence" value="ECO:0007669"/>
    <property type="project" value="InterPro"/>
</dbReference>
<evidence type="ECO:0000256" key="1">
    <source>
        <dbReference type="ARBA" id="ARBA00001946"/>
    </source>
</evidence>
<dbReference type="AlphaFoldDB" id="A0A8H6WKD5"/>
<keyword evidence="5 6" id="KW-0456">Lyase</keyword>
<gene>
    <name evidence="7" type="ORF">HMN09_00148900</name>
</gene>
<comment type="caution">
    <text evidence="7">The sequence shown here is derived from an EMBL/GenBank/DDBJ whole genome shotgun (WGS) entry which is preliminary data.</text>
</comment>
<keyword evidence="4 6" id="KW-0460">Magnesium</keyword>
<keyword evidence="3 6" id="KW-0479">Metal-binding</keyword>
<comment type="cofactor">
    <cofactor evidence="1 6">
        <name>Mg(2+)</name>
        <dbReference type="ChEBI" id="CHEBI:18420"/>
    </cofactor>
</comment>
<dbReference type="OrthoDB" id="6486656at2759"/>
<proteinExistence type="inferred from homology"/>
<dbReference type="PANTHER" id="PTHR35201">
    <property type="entry name" value="TERPENE SYNTHASE"/>
    <property type="match status" value="1"/>
</dbReference>